<evidence type="ECO:0000256" key="2">
    <source>
        <dbReference type="ARBA" id="ARBA00022763"/>
    </source>
</evidence>
<reference evidence="8" key="2">
    <citation type="submission" date="2025-08" db="UniProtKB">
        <authorList>
            <consortium name="Ensembl"/>
        </authorList>
    </citation>
    <scope>IDENTIFICATION</scope>
</reference>
<keyword evidence="4" id="KW-0539">Nucleus</keyword>
<keyword evidence="3" id="KW-0234">DNA repair</keyword>
<reference evidence="9" key="1">
    <citation type="submission" date="2018-12" db="EMBL/GenBank/DDBJ databases">
        <authorList>
            <person name="Yazar S."/>
        </authorList>
    </citation>
    <scope>NUCLEOTIDE SEQUENCE [LARGE SCALE GENOMIC DNA]</scope>
</reference>
<dbReference type="InterPro" id="IPR035428">
    <property type="entry name" value="FANCF"/>
</dbReference>
<keyword evidence="2" id="KW-0227">DNA damage</keyword>
<sequence length="390" mass="43484">MERLLEQLERFAEVLAASRTRHAGSWGRVSVRRSLRWARYLRHVHGRFRRRGPVRGALEEGLRRLRLRPRAEAHAGPCLASGPGPLRSFEGLGRGDELLALGLLENAAVRGPALHELLRHLRPERGEPEEDEEDEEDEAGLRDRLAELARRKAASQLLLQLLGPDPAQAEPVLRRTEAELLLQRLREEAEGEAEPGAEALLLDLLWVQLPRPRWLDVVTEALLLQPTPRPDGDEDEEDPGNQTDLGPSAAEALLTWILARPAALATLCRLLPAPVLSSLAARYPALAEAFLDLLAQWGGHLQFDLVQGTWVGTGPERLSWERLRDCFQCFCQSPTSLRSQTLRVLNSYRALDGSFGAPGLSVWTDLLRDLGDPSLTEKKTERSNVLPKDT</sequence>
<comment type="function">
    <text evidence="5">DNA repair protein that may operate in a postreplication repair or a cell cycle checkpoint function. May be implicated in interstrand DNA cross-link repair and in the maintenance of normal chromosome stability.</text>
</comment>
<evidence type="ECO:0000256" key="6">
    <source>
        <dbReference type="ARBA" id="ARBA00070110"/>
    </source>
</evidence>
<evidence type="ECO:0000256" key="5">
    <source>
        <dbReference type="ARBA" id="ARBA00059878"/>
    </source>
</evidence>
<dbReference type="Pfam" id="PF11107">
    <property type="entry name" value="FANCF"/>
    <property type="match status" value="1"/>
</dbReference>
<dbReference type="Gene3D" id="1.25.40.490">
    <property type="match status" value="1"/>
</dbReference>
<dbReference type="PANTHER" id="PTHR14449">
    <property type="entry name" value="FANCONI ANEMIA GROUP F PROTEIN FANCF"/>
    <property type="match status" value="1"/>
</dbReference>
<dbReference type="InterPro" id="IPR038505">
    <property type="entry name" value="FANCF_C_sf"/>
</dbReference>
<dbReference type="FunFam" id="1.25.40.490:FF:000001">
    <property type="entry name" value="Fanconi anemia, complementation group F"/>
    <property type="match status" value="1"/>
</dbReference>
<protein>
    <recommendedName>
        <fullName evidence="6">Fanconi anemia group F protein</fullName>
    </recommendedName>
</protein>
<evidence type="ECO:0000256" key="1">
    <source>
        <dbReference type="ARBA" id="ARBA00004123"/>
    </source>
</evidence>
<evidence type="ECO:0000256" key="4">
    <source>
        <dbReference type="ARBA" id="ARBA00023242"/>
    </source>
</evidence>
<proteinExistence type="predicted"/>
<feature type="region of interest" description="Disordered" evidence="7">
    <location>
        <begin position="225"/>
        <end position="245"/>
    </location>
</feature>
<feature type="compositionally biased region" description="Acidic residues" evidence="7">
    <location>
        <begin position="127"/>
        <end position="138"/>
    </location>
</feature>
<dbReference type="Ensembl" id="ENSVURT00010003562.1">
    <property type="protein sequence ID" value="ENSVURP00010003146.1"/>
    <property type="gene ID" value="ENSVURG00010002531.1"/>
</dbReference>
<accession>A0A4X2JZF0</accession>
<organism evidence="8 9">
    <name type="scientific">Vombatus ursinus</name>
    <name type="common">Common wombat</name>
    <dbReference type="NCBI Taxonomy" id="29139"/>
    <lineage>
        <taxon>Eukaryota</taxon>
        <taxon>Metazoa</taxon>
        <taxon>Chordata</taxon>
        <taxon>Craniata</taxon>
        <taxon>Vertebrata</taxon>
        <taxon>Euteleostomi</taxon>
        <taxon>Mammalia</taxon>
        <taxon>Metatheria</taxon>
        <taxon>Diprotodontia</taxon>
        <taxon>Vombatidae</taxon>
        <taxon>Vombatus</taxon>
    </lineage>
</organism>
<dbReference type="PANTHER" id="PTHR14449:SF2">
    <property type="entry name" value="FANCONI ANEMIA GROUP F PROTEIN"/>
    <property type="match status" value="1"/>
</dbReference>
<evidence type="ECO:0000313" key="8">
    <source>
        <dbReference type="Ensembl" id="ENSVURP00010003146.1"/>
    </source>
</evidence>
<evidence type="ECO:0000256" key="7">
    <source>
        <dbReference type="SAM" id="MobiDB-lite"/>
    </source>
</evidence>
<dbReference type="OMA" id="LQWARYL"/>
<feature type="region of interest" description="Disordered" evidence="7">
    <location>
        <begin position="120"/>
        <end position="139"/>
    </location>
</feature>
<dbReference type="GO" id="GO:0036297">
    <property type="term" value="P:interstrand cross-link repair"/>
    <property type="evidence" value="ECO:0007669"/>
    <property type="project" value="InterPro"/>
</dbReference>
<comment type="subcellular location">
    <subcellularLocation>
        <location evidence="1">Nucleus</location>
    </subcellularLocation>
</comment>
<dbReference type="GO" id="GO:0043240">
    <property type="term" value="C:Fanconi anaemia nuclear complex"/>
    <property type="evidence" value="ECO:0007669"/>
    <property type="project" value="InterPro"/>
</dbReference>
<dbReference type="AlphaFoldDB" id="A0A4X2JZF0"/>
<keyword evidence="9" id="KW-1185">Reference proteome</keyword>
<reference evidence="8" key="3">
    <citation type="submission" date="2025-09" db="UniProtKB">
        <authorList>
            <consortium name="Ensembl"/>
        </authorList>
    </citation>
    <scope>IDENTIFICATION</scope>
</reference>
<dbReference type="STRING" id="29139.ENSVURP00010003146"/>
<evidence type="ECO:0000313" key="9">
    <source>
        <dbReference type="Proteomes" id="UP000314987"/>
    </source>
</evidence>
<evidence type="ECO:0000256" key="3">
    <source>
        <dbReference type="ARBA" id="ARBA00023204"/>
    </source>
</evidence>
<name>A0A4X2JZF0_VOMUR</name>
<dbReference type="GeneTree" id="ENSGT00390000005623"/>
<dbReference type="Proteomes" id="UP000314987">
    <property type="component" value="Unassembled WGS sequence"/>
</dbReference>